<feature type="signal peptide" evidence="3">
    <location>
        <begin position="1"/>
        <end position="20"/>
    </location>
</feature>
<sequence length="988" mass="107215">MKRILLFCFLFVSAFVGALAQGEVVIGTNLPVGSTLKFYMTNVNTDAKVYVDWGDGVKQEATLSGWSALKNTEGVLKNDTIIVYGDFSTFDIEDQKVTVLNFKSQNSLVTITAKNNELTFDGLDFTGAPNIVNLDLTNNKIKRLKVDNLLKLEQFEANKNPELSTVIFPNGSTSLKGIYMADCDITHFYPISLPNLNYLDLGNGNLDELDLGKNYPNLKSLTVTGNAYLAAIDVTDLAKLNKLEISGTGITELNLVNNPDLISLDASGTGIEKLDLTNNTKVTTLLLGNTKLTKLDISKLANLQTINLENTLVKRIDLSNSRFIRDVNMKNTAIQFLDMHSAIGTNRLNRLDIRNCAKMTPQSLNFTFMAMPPHNGLSYGTNVFIAGSNGETSKTEYLKYDEDNYYLPDVKGDGSAPMDSINIVMKPANGVAYKLVQVANDGFYATWNDITTKAVPGFPIKVSAKAPEGTELVGVEINGELYEDSVFVVSTTATIKPVFKTTGNNDYIRLTVPTGVKQQYYLAVSEEGSQVTIDWGDGNKIPVVVKTSPTAIEGTSSGKQVTIYGAVSSADFSSYPHISADNRITAVDVSHNNHLHWLSTYMNAIGTLNIDNLTELDTLDCGYSNIATLNINKNTKLVCLRANGNFLEAIDVSNAPELNYLEVNNNSIDELDLSKNGKLVTLIANNNSLTSVDVAHMPELQVLRVAGNVIGTLNIDNNTKLLELDASKNIITNLNLSNNKELSRLMLNGNKLTGLDVKGLNNLSYINIGDNKWDACTMNDFYYTLSPYKKHEGDAAGFKLFSRGDVAETYNDAEHAESKLATEKGWAVNYEGDGTGCDMAYVTIATPENGTVKVYTTTDTEVLNGTKVNKNTELKVVSTPANGYAVESATANGETLVDNKFKVTEATTVVVKFKVSDNINGVSSSSITVEGGNRELAFTTSEPIGVRVYTTGGKLVFAETVNGSKAVGLPSGVYIVKTRGISKAVVVK</sequence>
<dbReference type="InterPro" id="IPR052574">
    <property type="entry name" value="CDIRP"/>
</dbReference>
<keyword evidence="5" id="KW-1185">Reference proteome</keyword>
<dbReference type="InterPro" id="IPR032675">
    <property type="entry name" value="LRR_dom_sf"/>
</dbReference>
<dbReference type="InterPro" id="IPR001611">
    <property type="entry name" value="Leu-rich_rpt"/>
</dbReference>
<comment type="caution">
    <text evidence="4">The sequence shown here is derived from an EMBL/GenBank/DDBJ whole genome shotgun (WGS) entry which is preliminary data.</text>
</comment>
<dbReference type="EMBL" id="LRQG01000100">
    <property type="protein sequence ID" value="KXA38988.1"/>
    <property type="molecule type" value="Genomic_DNA"/>
</dbReference>
<evidence type="ECO:0000313" key="4">
    <source>
        <dbReference type="EMBL" id="KXA38988.1"/>
    </source>
</evidence>
<feature type="chain" id="PRO_5007458711" evidence="3">
    <location>
        <begin position="21"/>
        <end position="988"/>
    </location>
</feature>
<dbReference type="GO" id="GO:0035591">
    <property type="term" value="F:signaling adaptor activity"/>
    <property type="evidence" value="ECO:0007669"/>
    <property type="project" value="TreeGrafter"/>
</dbReference>
<dbReference type="eggNOG" id="COG4886">
    <property type="taxonomic scope" value="Bacteria"/>
</dbReference>
<gene>
    <name evidence="4" type="ORF">HMPREF3226_01430</name>
</gene>
<dbReference type="Proteomes" id="UP000070533">
    <property type="component" value="Unassembled WGS sequence"/>
</dbReference>
<dbReference type="PANTHER" id="PTHR47566">
    <property type="match status" value="1"/>
</dbReference>
<evidence type="ECO:0000313" key="5">
    <source>
        <dbReference type="Proteomes" id="UP000070533"/>
    </source>
</evidence>
<dbReference type="AlphaFoldDB" id="A0A133Q7Z9"/>
<evidence type="ECO:0000256" key="3">
    <source>
        <dbReference type="SAM" id="SignalP"/>
    </source>
</evidence>
<proteinExistence type="predicted"/>
<evidence type="ECO:0000256" key="2">
    <source>
        <dbReference type="ARBA" id="ARBA00022737"/>
    </source>
</evidence>
<dbReference type="PATRIC" id="fig|28128.5.peg.1460"/>
<dbReference type="PROSITE" id="PS51450">
    <property type="entry name" value="LRR"/>
    <property type="match status" value="1"/>
</dbReference>
<dbReference type="PANTHER" id="PTHR47566:SF1">
    <property type="entry name" value="PROTEIN NUD1"/>
    <property type="match status" value="1"/>
</dbReference>
<reference evidence="5" key="1">
    <citation type="submission" date="2016-01" db="EMBL/GenBank/DDBJ databases">
        <authorList>
            <person name="Mitreva M."/>
            <person name="Pepin K.H."/>
            <person name="Mihindukulasuriya K.A."/>
            <person name="Fulton R."/>
            <person name="Fronick C."/>
            <person name="O'Laughlin M."/>
            <person name="Miner T."/>
            <person name="Herter B."/>
            <person name="Rosa B.A."/>
            <person name="Cordes M."/>
            <person name="Tomlinson C."/>
            <person name="Wollam A."/>
            <person name="Palsikar V.B."/>
            <person name="Mardis E.R."/>
            <person name="Wilson R.K."/>
        </authorList>
    </citation>
    <scope>NUCLEOTIDE SEQUENCE [LARGE SCALE GENOMIC DNA]</scope>
    <source>
        <strain evidence="5">MJR7716</strain>
    </source>
</reference>
<dbReference type="RefSeq" id="WP_060940714.1">
    <property type="nucleotide sequence ID" value="NZ_KQ957248.1"/>
</dbReference>
<dbReference type="Gene3D" id="3.80.10.10">
    <property type="entry name" value="Ribonuclease Inhibitor"/>
    <property type="match status" value="3"/>
</dbReference>
<evidence type="ECO:0000256" key="1">
    <source>
        <dbReference type="ARBA" id="ARBA00022614"/>
    </source>
</evidence>
<organism evidence="4 5">
    <name type="scientific">Prevotella corporis</name>
    <dbReference type="NCBI Taxonomy" id="28128"/>
    <lineage>
        <taxon>Bacteria</taxon>
        <taxon>Pseudomonadati</taxon>
        <taxon>Bacteroidota</taxon>
        <taxon>Bacteroidia</taxon>
        <taxon>Bacteroidales</taxon>
        <taxon>Prevotellaceae</taxon>
        <taxon>Prevotella</taxon>
    </lineage>
</organism>
<dbReference type="STRING" id="28128.HMPREF3226_01430"/>
<keyword evidence="2" id="KW-0677">Repeat</keyword>
<protein>
    <submittedName>
        <fullName evidence="4">Leucine Rich repeat-containing domain protein</fullName>
    </submittedName>
</protein>
<dbReference type="SUPFAM" id="SSF52058">
    <property type="entry name" value="L domain-like"/>
    <property type="match status" value="2"/>
</dbReference>
<keyword evidence="1" id="KW-0433">Leucine-rich repeat</keyword>
<keyword evidence="3" id="KW-0732">Signal</keyword>
<accession>A0A133Q7Z9</accession>
<name>A0A133Q7Z9_9BACT</name>